<proteinExistence type="inferred from homology"/>
<reference evidence="5" key="1">
    <citation type="submission" date="2015-06" db="EMBL/GenBank/DDBJ databases">
        <authorList>
            <person name="Urmite Genomes"/>
        </authorList>
    </citation>
    <scope>NUCLEOTIDE SEQUENCE [LARGE SCALE GENOMIC DNA]</scope>
    <source>
        <strain evidence="5">CSUR P1867</strain>
    </source>
</reference>
<dbReference type="RefSeq" id="WP_006533712.1">
    <property type="nucleotide sequence ID" value="NZ_CAXOKJ010000003.1"/>
</dbReference>
<dbReference type="EMBL" id="CVRY01000002">
    <property type="protein sequence ID" value="CRL60993.1"/>
    <property type="molecule type" value="Genomic_DNA"/>
</dbReference>
<dbReference type="Pfam" id="PF06062">
    <property type="entry name" value="UPF0231"/>
    <property type="match status" value="1"/>
</dbReference>
<evidence type="ECO:0000313" key="5">
    <source>
        <dbReference type="Proteomes" id="UP000183920"/>
    </source>
</evidence>
<dbReference type="GeneID" id="76523676"/>
<dbReference type="NCBIfam" id="NF003576">
    <property type="entry name" value="PRK05248.1-3"/>
    <property type="match status" value="1"/>
</dbReference>
<dbReference type="Proteomes" id="UP000619976">
    <property type="component" value="Unassembled WGS sequence"/>
</dbReference>
<organism evidence="3 5">
    <name type="scientific">Proteus penneri</name>
    <dbReference type="NCBI Taxonomy" id="102862"/>
    <lineage>
        <taxon>Bacteria</taxon>
        <taxon>Pseudomonadati</taxon>
        <taxon>Pseudomonadota</taxon>
        <taxon>Gammaproteobacteria</taxon>
        <taxon>Enterobacterales</taxon>
        <taxon>Morganellaceae</taxon>
        <taxon>Proteus</taxon>
    </lineage>
</organism>
<keyword evidence="6" id="KW-1185">Reference proteome</keyword>
<dbReference type="InterPro" id="IPR008249">
    <property type="entry name" value="UPF0231"/>
</dbReference>
<evidence type="ECO:0000256" key="1">
    <source>
        <dbReference type="ARBA" id="ARBA00005367"/>
    </source>
</evidence>
<evidence type="ECO:0000313" key="4">
    <source>
        <dbReference type="EMBL" id="MBJ2117183.1"/>
    </source>
</evidence>
<accession>A0A379ENS2</accession>
<gene>
    <name evidence="3" type="ORF">BN1804_01246</name>
    <name evidence="4" type="ORF">JFQ69_05865</name>
</gene>
<accession>A0A0G4Q500</accession>
<sequence length="123" mass="14499">MDYEFQRDLTGGILARFSMDHEAIGYWLNDEIQGDISLIDQIIEEMEGIKGSERQWELIGKEYSLSIDDEEVMVRANTLHFETDEMEEGMSYYDNESISFCGLDDFATMLQKYRLFILDNRRN</sequence>
<evidence type="ECO:0000313" key="6">
    <source>
        <dbReference type="Proteomes" id="UP000619976"/>
    </source>
</evidence>
<dbReference type="EMBL" id="JAEKCB010000002">
    <property type="protein sequence ID" value="MBJ2117183.1"/>
    <property type="molecule type" value="Genomic_DNA"/>
</dbReference>
<dbReference type="Proteomes" id="UP000183920">
    <property type="component" value="Unassembled WGS sequence"/>
</dbReference>
<reference evidence="4 6" key="3">
    <citation type="submission" date="2020-12" db="EMBL/GenBank/DDBJ databases">
        <title>Enhanced detection system for hospital associated transmission using whole genome sequencing surveillance.</title>
        <authorList>
            <person name="Harrison L.H."/>
            <person name="Van Tyne D."/>
            <person name="Marsh J.W."/>
            <person name="Griffith M.P."/>
            <person name="Snyder D.J."/>
            <person name="Cooper V.S."/>
            <person name="Mustapha M."/>
        </authorList>
    </citation>
    <scope>NUCLEOTIDE SEQUENCE [LARGE SCALE GENOMIC DNA]</scope>
    <source>
        <strain evidence="4 6">PR00195</strain>
    </source>
</reference>
<evidence type="ECO:0000256" key="2">
    <source>
        <dbReference type="HAMAP-Rule" id="MF_01053"/>
    </source>
</evidence>
<dbReference type="AlphaFoldDB" id="A0A0G4Q500"/>
<protein>
    <recommendedName>
        <fullName evidence="2">UPF0231 protein BN1804_01246</fullName>
    </recommendedName>
</protein>
<evidence type="ECO:0000313" key="3">
    <source>
        <dbReference type="EMBL" id="CRL60993.1"/>
    </source>
</evidence>
<comment type="similarity">
    <text evidence="1 2">Belongs to the UPF0231 family.</text>
</comment>
<dbReference type="PIRSF" id="PIRSF006287">
    <property type="entry name" value="UCP006287"/>
    <property type="match status" value="1"/>
</dbReference>
<reference evidence="3" key="2">
    <citation type="submission" date="2015-06" db="EMBL/GenBank/DDBJ databases">
        <authorList>
            <person name="Urmite Genomes Urmite Genomes"/>
        </authorList>
    </citation>
    <scope>NUCLEOTIDE SEQUENCE [LARGE SCALE GENOMIC DNA]</scope>
    <source>
        <strain evidence="3">CSUR P1867</strain>
    </source>
</reference>
<name>A0A0G4Q500_9GAMM</name>
<dbReference type="HAMAP" id="MF_01053">
    <property type="entry name" value="UPF0231"/>
    <property type="match status" value="1"/>
</dbReference>